<reference evidence="1 2" key="2">
    <citation type="journal article" date="2016" name="J. Biotechnol.">
        <title>Complete genome sequence of Arthrobacter alpinus ERGS4:06, a yellow pigmented bacterium tolerant to cold and radiations isolated from Sikkim Himalaya.</title>
        <authorList>
            <person name="Kumar R."/>
            <person name="Singh D."/>
            <person name="Swarnkar M.K."/>
            <person name="Singh A.K."/>
            <person name="Kumar S."/>
        </authorList>
    </citation>
    <scope>NUCLEOTIDE SEQUENCE [LARGE SCALE GENOMIC DNA]</scope>
    <source>
        <strain evidence="1 2">ERGS4:06</strain>
    </source>
</reference>
<dbReference type="Pfam" id="PF13412">
    <property type="entry name" value="HTH_24"/>
    <property type="match status" value="1"/>
</dbReference>
<name>A0A0S2M4E8_9MICC</name>
<dbReference type="InterPro" id="IPR036388">
    <property type="entry name" value="WH-like_DNA-bd_sf"/>
</dbReference>
<evidence type="ECO:0000313" key="2">
    <source>
        <dbReference type="Proteomes" id="UP000059574"/>
    </source>
</evidence>
<dbReference type="InterPro" id="IPR036390">
    <property type="entry name" value="WH_DNA-bd_sf"/>
</dbReference>
<organism evidence="1 2">
    <name type="scientific">Arthrobacter alpinus</name>
    <dbReference type="NCBI Taxonomy" id="656366"/>
    <lineage>
        <taxon>Bacteria</taxon>
        <taxon>Bacillati</taxon>
        <taxon>Actinomycetota</taxon>
        <taxon>Actinomycetes</taxon>
        <taxon>Micrococcales</taxon>
        <taxon>Micrococcaceae</taxon>
        <taxon>Arthrobacter</taxon>
    </lineage>
</organism>
<evidence type="ECO:0000313" key="1">
    <source>
        <dbReference type="EMBL" id="ALO68513.1"/>
    </source>
</evidence>
<dbReference type="Gene3D" id="1.10.10.10">
    <property type="entry name" value="Winged helix-like DNA-binding domain superfamily/Winged helix DNA-binding domain"/>
    <property type="match status" value="1"/>
</dbReference>
<dbReference type="AlphaFoldDB" id="A0A0S2M4E8"/>
<dbReference type="OrthoDB" id="371140at2"/>
<proteinExistence type="predicted"/>
<dbReference type="Proteomes" id="UP000059574">
    <property type="component" value="Chromosome"/>
</dbReference>
<protein>
    <submittedName>
        <fullName evidence="1">Uncharacterized protein</fullName>
    </submittedName>
</protein>
<accession>A0A0S2M4E8</accession>
<sequence length="110" mass="12319">MDNMTKWGFMTNHLHALYCVALHPGIRIREIADSVGVQERAAHRIVSDLVEGGYLTRSRVGSRNFYEVNPTLPLRREGLDEISVGAILDVLFKAEQKRSTTPRADVEAPS</sequence>
<gene>
    <name evidence="1" type="ORF">AS189_11735</name>
</gene>
<dbReference type="EMBL" id="CP013200">
    <property type="protein sequence ID" value="ALO68513.1"/>
    <property type="molecule type" value="Genomic_DNA"/>
</dbReference>
<reference evidence="2" key="1">
    <citation type="submission" date="2015-11" db="EMBL/GenBank/DDBJ databases">
        <authorList>
            <person name="Kumar R."/>
            <person name="Singh D."/>
            <person name="Swarnkar M.K."/>
            <person name="Singh A.K."/>
            <person name="Kumar S."/>
        </authorList>
    </citation>
    <scope>NUCLEOTIDE SEQUENCE [LARGE SCALE GENOMIC DNA]</scope>
    <source>
        <strain evidence="2">ERGS4:06</strain>
    </source>
</reference>
<dbReference type="SUPFAM" id="SSF46785">
    <property type="entry name" value="Winged helix' DNA-binding domain"/>
    <property type="match status" value="1"/>
</dbReference>